<evidence type="ECO:0000313" key="3">
    <source>
        <dbReference type="EMBL" id="RQP22879.1"/>
    </source>
</evidence>
<feature type="signal peptide" evidence="1">
    <location>
        <begin position="1"/>
        <end position="26"/>
    </location>
</feature>
<dbReference type="Pfam" id="PF00128">
    <property type="entry name" value="Alpha-amylase"/>
    <property type="match status" value="2"/>
</dbReference>
<evidence type="ECO:0000259" key="2">
    <source>
        <dbReference type="SMART" id="SM00642"/>
    </source>
</evidence>
<proteinExistence type="predicted"/>
<organism evidence="3 4">
    <name type="scientific">Piscinibacter terrae</name>
    <dbReference type="NCBI Taxonomy" id="2496871"/>
    <lineage>
        <taxon>Bacteria</taxon>
        <taxon>Pseudomonadati</taxon>
        <taxon>Pseudomonadota</taxon>
        <taxon>Betaproteobacteria</taxon>
        <taxon>Burkholderiales</taxon>
        <taxon>Sphaerotilaceae</taxon>
        <taxon>Piscinibacter</taxon>
    </lineage>
</organism>
<name>A0A3N7JP67_9BURK</name>
<dbReference type="PANTHER" id="PTHR10357">
    <property type="entry name" value="ALPHA-AMYLASE FAMILY MEMBER"/>
    <property type="match status" value="1"/>
</dbReference>
<dbReference type="InterPro" id="IPR017853">
    <property type="entry name" value="GH"/>
</dbReference>
<accession>A0A3N7JP67</accession>
<sequence length="576" mass="63458">MTTRRFLCAIAAATLAACSTTPPAPAAAAPAPKAEPAPVLPGPLAVPGAFADNPIIYFVVTDRFENGNKANDNSYGRKREATPADDVGTFHGGDLKGLTNKLREGYFKQLGVNAIWITAPYEQIHGWVVGGNKEFKHYAYHGYYALDYTTLDANMGTPDELREMIDTAHSQGIRILFDVVMNHPGYLDIQTANELGVKVLWPGASSANLRNYHSFIDYNNFAFGDWWGRDWVRAGLPGYIDGGRDDLTMQLAYLPDFRTESKDAVKLPKFLRAKPGTKAVDLPNTTVRGYLVKWLTDWVRDYGVDGFRADTVKHVEPEAWLELKTEAAKALTEWKAKNPTKKIDDQPFWMVGEYWGLGPGRHKLHDFGFDAMINFEFQSAGGQFAKPESLYASYAKILSGRPGFSALSYISSHDTELFDRKKLIEAGSALLLAPGAVQIFYGDETARPLGPVPSSDPQQATRSDMNWGSIDQAVLAHWRKLGTFRAKHVALARGAHSMLSDSPYVFSRVDATSDDRVVVAPNAKGEVAIPVGDVFRDGQAVFDFYSQQRLVVAQGKVTLNAQGTVLLERAIPLMAK</sequence>
<dbReference type="Gene3D" id="3.20.20.80">
    <property type="entry name" value="Glycosidases"/>
    <property type="match status" value="1"/>
</dbReference>
<gene>
    <name evidence="3" type="ORF">DZC73_21590</name>
</gene>
<evidence type="ECO:0000256" key="1">
    <source>
        <dbReference type="SAM" id="SignalP"/>
    </source>
</evidence>
<dbReference type="EMBL" id="QUSW01000006">
    <property type="protein sequence ID" value="RQP22879.1"/>
    <property type="molecule type" value="Genomic_DNA"/>
</dbReference>
<dbReference type="PROSITE" id="PS51257">
    <property type="entry name" value="PROKAR_LIPOPROTEIN"/>
    <property type="match status" value="1"/>
</dbReference>
<dbReference type="GO" id="GO:0005975">
    <property type="term" value="P:carbohydrate metabolic process"/>
    <property type="evidence" value="ECO:0007669"/>
    <property type="project" value="InterPro"/>
</dbReference>
<feature type="chain" id="PRO_5017951574" evidence="1">
    <location>
        <begin position="27"/>
        <end position="576"/>
    </location>
</feature>
<dbReference type="InterPro" id="IPR006311">
    <property type="entry name" value="TAT_signal"/>
</dbReference>
<dbReference type="OrthoDB" id="9805159at2"/>
<dbReference type="Proteomes" id="UP000267464">
    <property type="component" value="Unassembled WGS sequence"/>
</dbReference>
<evidence type="ECO:0000313" key="4">
    <source>
        <dbReference type="Proteomes" id="UP000267464"/>
    </source>
</evidence>
<dbReference type="RefSeq" id="WP_124542459.1">
    <property type="nucleotide sequence ID" value="NZ_QUSW01000006.1"/>
</dbReference>
<comment type="caution">
    <text evidence="3">The sequence shown here is derived from an EMBL/GenBank/DDBJ whole genome shotgun (WGS) entry which is preliminary data.</text>
</comment>
<dbReference type="AlphaFoldDB" id="A0A3N7JP67"/>
<feature type="domain" description="Glycosyl hydrolase family 13 catalytic" evidence="2">
    <location>
        <begin position="58"/>
        <end position="485"/>
    </location>
</feature>
<dbReference type="InterPro" id="IPR006047">
    <property type="entry name" value="GH13_cat_dom"/>
</dbReference>
<dbReference type="PROSITE" id="PS51318">
    <property type="entry name" value="TAT"/>
    <property type="match status" value="1"/>
</dbReference>
<keyword evidence="1" id="KW-0732">Signal</keyword>
<reference evidence="3 4" key="2">
    <citation type="submission" date="2018-12" db="EMBL/GenBank/DDBJ databases">
        <title>Rhizobacter gummiphilus sp. nov., a rubber-degrading bacterium isolated from the soil of a botanical garden in Japan.</title>
        <authorList>
            <person name="Shunsuke S.S."/>
        </authorList>
    </citation>
    <scope>NUCLEOTIDE SEQUENCE [LARGE SCALE GENOMIC DNA]</scope>
    <source>
        <strain evidence="3 4">S-16</strain>
    </source>
</reference>
<dbReference type="SUPFAM" id="SSF51445">
    <property type="entry name" value="(Trans)glycosidases"/>
    <property type="match status" value="1"/>
</dbReference>
<dbReference type="SMART" id="SM00642">
    <property type="entry name" value="Aamy"/>
    <property type="match status" value="1"/>
</dbReference>
<reference evidence="3 4" key="1">
    <citation type="submission" date="2018-08" db="EMBL/GenBank/DDBJ databases">
        <authorList>
            <person name="Khan S.A."/>
            <person name="Jeon C.O."/>
            <person name="Chun B.H."/>
            <person name="Jeong S.E."/>
        </authorList>
    </citation>
    <scope>NUCLEOTIDE SEQUENCE [LARGE SCALE GENOMIC DNA]</scope>
    <source>
        <strain evidence="3 4">S-16</strain>
    </source>
</reference>
<protein>
    <submittedName>
        <fullName evidence="3">Alpha-amylase</fullName>
    </submittedName>
</protein>
<keyword evidence="4" id="KW-1185">Reference proteome</keyword>
<dbReference type="PANTHER" id="PTHR10357:SF209">
    <property type="entry name" value="PERIPLASMIC ALPHA-AMYLASE"/>
    <property type="match status" value="1"/>
</dbReference>